<dbReference type="GO" id="GO:0003841">
    <property type="term" value="F:1-acylglycerol-3-phosphate O-acyltransferase activity"/>
    <property type="evidence" value="ECO:0007669"/>
    <property type="project" value="TreeGrafter"/>
</dbReference>
<dbReference type="InterPro" id="IPR002123">
    <property type="entry name" value="Plipid/glycerol_acylTrfase"/>
</dbReference>
<organism evidence="6 8">
    <name type="scientific">Fluoribacter gormanii</name>
    <dbReference type="NCBI Taxonomy" id="464"/>
    <lineage>
        <taxon>Bacteria</taxon>
        <taxon>Pseudomonadati</taxon>
        <taxon>Pseudomonadota</taxon>
        <taxon>Gammaproteobacteria</taxon>
        <taxon>Legionellales</taxon>
        <taxon>Legionellaceae</taxon>
        <taxon>Fluoribacter</taxon>
    </lineage>
</organism>
<sequence>MYYFSINIVLWCGLLIFLSFLLCQTRFDCQIEVYQHNNLYILKKKLLILIMKNFGRFILKLFGWKVVGELPNDKKYLVVVAPHTSNWDFAVGLFARFSMGVKINFLAKDQLFFFPLGLLLKALGGAPVDRSKKNKTVEQVVEIFRSRNEFKLAITPEGTRSAVTRWKEGFYHIACQAGLPIVMVGPDYSTKELRIHEKFKPSGDIDKDFPMILDFFKTIKGRYPKEIPEYHSRKDN</sequence>
<dbReference type="SMART" id="SM00563">
    <property type="entry name" value="PlsC"/>
    <property type="match status" value="1"/>
</dbReference>
<name>A0A377GLS9_9GAMM</name>
<dbReference type="Proteomes" id="UP000254374">
    <property type="component" value="Unassembled WGS sequence"/>
</dbReference>
<gene>
    <name evidence="6" type="ORF">NCTC11401_02411</name>
    <name evidence="5" type="ORF">SAMN05421777_1398</name>
</gene>
<evidence type="ECO:0000313" key="8">
    <source>
        <dbReference type="Proteomes" id="UP000254374"/>
    </source>
</evidence>
<keyword evidence="3 6" id="KW-0012">Acyltransferase</keyword>
<evidence type="ECO:0000313" key="6">
    <source>
        <dbReference type="EMBL" id="STO25574.1"/>
    </source>
</evidence>
<evidence type="ECO:0000256" key="2">
    <source>
        <dbReference type="ARBA" id="ARBA00022679"/>
    </source>
</evidence>
<dbReference type="PANTHER" id="PTHR10434">
    <property type="entry name" value="1-ACYL-SN-GLYCEROL-3-PHOSPHATE ACYLTRANSFERASE"/>
    <property type="match status" value="1"/>
</dbReference>
<evidence type="ECO:0000313" key="7">
    <source>
        <dbReference type="Proteomes" id="UP000186808"/>
    </source>
</evidence>
<reference evidence="5 7" key="1">
    <citation type="submission" date="2017-01" db="EMBL/GenBank/DDBJ databases">
        <authorList>
            <person name="Varghese N."/>
            <person name="Submissions S."/>
        </authorList>
    </citation>
    <scope>NUCLEOTIDE SEQUENCE [LARGE SCALE GENOMIC DNA]</scope>
    <source>
        <strain evidence="5 7">ATCC 33342</strain>
    </source>
</reference>
<accession>A0A377GLS9</accession>
<reference evidence="6 8" key="2">
    <citation type="submission" date="2018-06" db="EMBL/GenBank/DDBJ databases">
        <authorList>
            <consortium name="Pathogen Informatics"/>
            <person name="Doyle S."/>
        </authorList>
    </citation>
    <scope>NUCLEOTIDE SEQUENCE [LARGE SCALE GENOMIC DNA]</scope>
    <source>
        <strain evidence="6 8">NCTC11401</strain>
    </source>
</reference>
<protein>
    <submittedName>
        <fullName evidence="5 6">1-acyl-sn-glycerol-3-phosphate acyltransferase</fullName>
    </submittedName>
</protein>
<dbReference type="AlphaFoldDB" id="A0A377GLS9"/>
<dbReference type="SUPFAM" id="SSF69593">
    <property type="entry name" value="Glycerol-3-phosphate (1)-acyltransferase"/>
    <property type="match status" value="1"/>
</dbReference>
<comment type="pathway">
    <text evidence="1">Lipid metabolism.</text>
</comment>
<evidence type="ECO:0000259" key="4">
    <source>
        <dbReference type="SMART" id="SM00563"/>
    </source>
</evidence>
<dbReference type="PANTHER" id="PTHR10434:SF9">
    <property type="entry name" value="PHOSPHOLIPID_GLYCEROL ACYLTRANSFERASE DOMAIN-CONTAINING PROTEIN"/>
    <property type="match status" value="1"/>
</dbReference>
<dbReference type="EMBL" id="FTNL01000039">
    <property type="protein sequence ID" value="SIR90125.1"/>
    <property type="molecule type" value="Genomic_DNA"/>
</dbReference>
<dbReference type="Pfam" id="PF01553">
    <property type="entry name" value="Acyltransferase"/>
    <property type="match status" value="1"/>
</dbReference>
<evidence type="ECO:0000256" key="1">
    <source>
        <dbReference type="ARBA" id="ARBA00005189"/>
    </source>
</evidence>
<keyword evidence="7" id="KW-1185">Reference proteome</keyword>
<dbReference type="EMBL" id="UGGV01000001">
    <property type="protein sequence ID" value="STO25574.1"/>
    <property type="molecule type" value="Genomic_DNA"/>
</dbReference>
<feature type="domain" description="Phospholipid/glycerol acyltransferase" evidence="4">
    <location>
        <begin position="77"/>
        <end position="186"/>
    </location>
</feature>
<evidence type="ECO:0000256" key="3">
    <source>
        <dbReference type="ARBA" id="ARBA00023315"/>
    </source>
</evidence>
<keyword evidence="2 6" id="KW-0808">Transferase</keyword>
<dbReference type="STRING" id="464.Lgor_2883"/>
<proteinExistence type="predicted"/>
<dbReference type="Proteomes" id="UP000186808">
    <property type="component" value="Unassembled WGS sequence"/>
</dbReference>
<evidence type="ECO:0000313" key="5">
    <source>
        <dbReference type="EMBL" id="SIR90125.1"/>
    </source>
</evidence>
<dbReference type="GO" id="GO:0006654">
    <property type="term" value="P:phosphatidic acid biosynthetic process"/>
    <property type="evidence" value="ECO:0007669"/>
    <property type="project" value="TreeGrafter"/>
</dbReference>